<dbReference type="FunFam" id="1.10.287.130:FF:000003">
    <property type="entry name" value="Histidine kinase"/>
    <property type="match status" value="1"/>
</dbReference>
<evidence type="ECO:0000256" key="9">
    <source>
        <dbReference type="ARBA" id="ARBA00022777"/>
    </source>
</evidence>
<feature type="domain" description="Response regulatory" evidence="17">
    <location>
        <begin position="713"/>
        <end position="829"/>
    </location>
</feature>
<dbReference type="InterPro" id="IPR036097">
    <property type="entry name" value="HisK_dim/P_sf"/>
</dbReference>
<proteinExistence type="predicted"/>
<dbReference type="SUPFAM" id="SSF55874">
    <property type="entry name" value="ATPase domain of HSP90 chaperone/DNA topoisomerase II/histidine kinase"/>
    <property type="match status" value="1"/>
</dbReference>
<dbReference type="FunFam" id="3.30.565.10:FF:000010">
    <property type="entry name" value="Sensor histidine kinase RcsC"/>
    <property type="match status" value="1"/>
</dbReference>
<keyword evidence="7" id="KW-0812">Transmembrane</keyword>
<sequence>MELAKRLAEERRARLAAEQLLEQKRSELTDANRKLGLHARTLTEEITETRARVATVEHENMRFRAELGQAQHKIATIEAQLWQALGSIRDGFGLWSATGRLELANRAYLALFDGIASAGIGAHYTHLVDLLVEEGLADLQSDPEEAWRARVLAAWEAERPEPVTIRLWDRSFVKFLNRRLPDGGVISLVIDMTDLMRMWSAVQEMPDGFVLYDAEDRLVTCNEPYRTIYADSAPAIVPGAAFEDILRYGLDRGQYREALGREEEWLAERLRLHRAPETRVEQQLSDGRWLQIYEKQTSDGGRVGLRIDITELKRAQDELQMATERAEEASRAKSAFLANMSHEIRTPMNGVVGMSELLLETELSEDQRLYSETIRSSAESLLVIINDILDYSNIEAQKVVLRSEAFDLERIAHDVFMLVQPAARDKKLALLIDYDMLLPTRFLGDAARLRQVLINLVGNAVKFTLQGQILIRVTGVVENASAAIHVAVEDTGIGIAADKLGEIFGEFNQVEDAQNRRFEGTGLGLAITRRLVELMSGTIWVESREGRGSCFGFRLELPLAEDPAPARETLPVTLRRALIAEPNRMNRDILTKQLGFFDIACRPCETGRKALEAARDWNVAIIARGLPDMRGEDLARRFRTSGAGAPIILLAGPSGEAPAVDTTLVQAVLPSPTPRRALLQALQSLSASAPPPAASPRAPAPVSLDQGDLPPLDVLVAEDNRTNQLVFRKMVEGQRLALRFAANGIEAVAAFGDRRPDLVFMDISMPEMDGKEATRRIRAMPGGADVPIIAVTAHAMEGDRESILAEGLTDYLTKPLRKDALLGMIRRYGAQAAGRTKTGRSGSDSSSLQA</sequence>
<comment type="caution">
    <text evidence="14">Lacks conserved residue(s) required for the propagation of feature annotation.</text>
</comment>
<dbReference type="Pfam" id="PF02518">
    <property type="entry name" value="HATPase_c"/>
    <property type="match status" value="1"/>
</dbReference>
<feature type="domain" description="Histidine kinase" evidence="16">
    <location>
        <begin position="339"/>
        <end position="559"/>
    </location>
</feature>
<evidence type="ECO:0000256" key="8">
    <source>
        <dbReference type="ARBA" id="ARBA00022741"/>
    </source>
</evidence>
<dbReference type="Pfam" id="PF00512">
    <property type="entry name" value="HisKA"/>
    <property type="match status" value="1"/>
</dbReference>
<keyword evidence="12" id="KW-0902">Two-component regulatory system</keyword>
<dbReference type="PROSITE" id="PS50110">
    <property type="entry name" value="RESPONSE_REGULATORY"/>
    <property type="match status" value="2"/>
</dbReference>
<dbReference type="Proteomes" id="UP000022447">
    <property type="component" value="Unassembled WGS sequence"/>
</dbReference>
<evidence type="ECO:0000256" key="1">
    <source>
        <dbReference type="ARBA" id="ARBA00000085"/>
    </source>
</evidence>
<dbReference type="GO" id="GO:0005886">
    <property type="term" value="C:plasma membrane"/>
    <property type="evidence" value="ECO:0007669"/>
    <property type="project" value="UniProtKB-SubCell"/>
</dbReference>
<evidence type="ECO:0000256" key="7">
    <source>
        <dbReference type="ARBA" id="ARBA00022692"/>
    </source>
</evidence>
<dbReference type="InterPro" id="IPR036890">
    <property type="entry name" value="HATPase_C_sf"/>
</dbReference>
<evidence type="ECO:0000313" key="18">
    <source>
        <dbReference type="EMBL" id="ETX13127.1"/>
    </source>
</evidence>
<evidence type="ECO:0000256" key="4">
    <source>
        <dbReference type="ARBA" id="ARBA00022475"/>
    </source>
</evidence>
<dbReference type="RefSeq" id="WP_051489600.1">
    <property type="nucleotide sequence ID" value="NZ_JALZ01000036.1"/>
</dbReference>
<evidence type="ECO:0000256" key="10">
    <source>
        <dbReference type="ARBA" id="ARBA00022840"/>
    </source>
</evidence>
<feature type="coiled-coil region" evidence="15">
    <location>
        <begin position="305"/>
        <end position="332"/>
    </location>
</feature>
<dbReference type="CDD" id="cd16922">
    <property type="entry name" value="HATPase_EvgS-ArcB-TorS-like"/>
    <property type="match status" value="1"/>
</dbReference>
<dbReference type="InterPro" id="IPR001789">
    <property type="entry name" value="Sig_transdc_resp-reg_receiver"/>
</dbReference>
<comment type="caution">
    <text evidence="18">The sequence shown here is derived from an EMBL/GenBank/DDBJ whole genome shotgun (WGS) entry which is preliminary data.</text>
</comment>
<feature type="domain" description="Response regulatory" evidence="17">
    <location>
        <begin position="576"/>
        <end position="686"/>
    </location>
</feature>
<dbReference type="InterPro" id="IPR005467">
    <property type="entry name" value="His_kinase_dom"/>
</dbReference>
<name>X7EB00_9RHOB</name>
<keyword evidence="6" id="KW-0808">Transferase</keyword>
<comment type="catalytic activity">
    <reaction evidence="1">
        <text>ATP + protein L-histidine = ADP + protein N-phospho-L-histidine.</text>
        <dbReference type="EC" id="2.7.13.3"/>
    </reaction>
</comment>
<dbReference type="AlphaFoldDB" id="X7EB00"/>
<dbReference type="Gene3D" id="3.30.450.20">
    <property type="entry name" value="PAS domain"/>
    <property type="match status" value="1"/>
</dbReference>
<dbReference type="InterPro" id="IPR011006">
    <property type="entry name" value="CheY-like_superfamily"/>
</dbReference>
<gene>
    <name evidence="18" type="ORF">OCH239_13180</name>
</gene>
<dbReference type="Gene3D" id="3.30.565.10">
    <property type="entry name" value="Histidine kinase-like ATPase, C-terminal domain"/>
    <property type="match status" value="1"/>
</dbReference>
<feature type="coiled-coil region" evidence="15">
    <location>
        <begin position="7"/>
        <end position="59"/>
    </location>
</feature>
<evidence type="ECO:0000256" key="11">
    <source>
        <dbReference type="ARBA" id="ARBA00022989"/>
    </source>
</evidence>
<keyword evidence="4" id="KW-1003">Cell membrane</keyword>
<dbReference type="SUPFAM" id="SSF52172">
    <property type="entry name" value="CheY-like"/>
    <property type="match status" value="2"/>
</dbReference>
<dbReference type="SMART" id="SM00387">
    <property type="entry name" value="HATPase_c"/>
    <property type="match status" value="1"/>
</dbReference>
<evidence type="ECO:0000256" key="3">
    <source>
        <dbReference type="ARBA" id="ARBA00012438"/>
    </source>
</evidence>
<protein>
    <recommendedName>
        <fullName evidence="3">histidine kinase</fullName>
        <ecNumber evidence="3">2.7.13.3</ecNumber>
    </recommendedName>
</protein>
<evidence type="ECO:0000256" key="6">
    <source>
        <dbReference type="ARBA" id="ARBA00022679"/>
    </source>
</evidence>
<dbReference type="EMBL" id="JALZ01000036">
    <property type="protein sequence ID" value="ETX13127.1"/>
    <property type="molecule type" value="Genomic_DNA"/>
</dbReference>
<dbReference type="CDD" id="cd00082">
    <property type="entry name" value="HisKA"/>
    <property type="match status" value="1"/>
</dbReference>
<keyword evidence="8" id="KW-0547">Nucleotide-binding</keyword>
<dbReference type="PATRIC" id="fig|1449350.3.peg.3685"/>
<keyword evidence="13" id="KW-0472">Membrane</keyword>
<reference evidence="18 19" key="1">
    <citation type="submission" date="2014-01" db="EMBL/GenBank/DDBJ databases">
        <title>Roseivivax halodurans JCM 10272 Genome Sequencing.</title>
        <authorList>
            <person name="Lai Q."/>
            <person name="Li G."/>
            <person name="Shao Z."/>
        </authorList>
    </citation>
    <scope>NUCLEOTIDE SEQUENCE [LARGE SCALE GENOMIC DNA]</scope>
    <source>
        <strain evidence="18 19">JCM 10272</strain>
    </source>
</reference>
<keyword evidence="15" id="KW-0175">Coiled coil</keyword>
<evidence type="ECO:0000313" key="19">
    <source>
        <dbReference type="Proteomes" id="UP000022447"/>
    </source>
</evidence>
<keyword evidence="10" id="KW-0067">ATP-binding</keyword>
<dbReference type="EC" id="2.7.13.3" evidence="3"/>
<dbReference type="PANTHER" id="PTHR45339:SF1">
    <property type="entry name" value="HYBRID SIGNAL TRANSDUCTION HISTIDINE KINASE J"/>
    <property type="match status" value="1"/>
</dbReference>
<evidence type="ECO:0000256" key="5">
    <source>
        <dbReference type="ARBA" id="ARBA00022553"/>
    </source>
</evidence>
<organism evidence="18 19">
    <name type="scientific">Roseivivax halodurans JCM 10272</name>
    <dbReference type="NCBI Taxonomy" id="1449350"/>
    <lineage>
        <taxon>Bacteria</taxon>
        <taxon>Pseudomonadati</taxon>
        <taxon>Pseudomonadota</taxon>
        <taxon>Alphaproteobacteria</taxon>
        <taxon>Rhodobacterales</taxon>
        <taxon>Roseobacteraceae</taxon>
        <taxon>Roseivivax</taxon>
    </lineage>
</organism>
<evidence type="ECO:0000256" key="15">
    <source>
        <dbReference type="SAM" id="Coils"/>
    </source>
</evidence>
<dbReference type="GO" id="GO:0000155">
    <property type="term" value="F:phosphorelay sensor kinase activity"/>
    <property type="evidence" value="ECO:0007669"/>
    <property type="project" value="InterPro"/>
</dbReference>
<dbReference type="Pfam" id="PF12860">
    <property type="entry name" value="PAS_7"/>
    <property type="match status" value="2"/>
</dbReference>
<accession>X7EB00</accession>
<dbReference type="CDD" id="cd00156">
    <property type="entry name" value="REC"/>
    <property type="match status" value="1"/>
</dbReference>
<dbReference type="SMART" id="SM00448">
    <property type="entry name" value="REC"/>
    <property type="match status" value="2"/>
</dbReference>
<dbReference type="Gene3D" id="3.40.50.2300">
    <property type="match status" value="2"/>
</dbReference>
<keyword evidence="5 14" id="KW-0597">Phosphoprotein</keyword>
<evidence type="ECO:0000259" key="16">
    <source>
        <dbReference type="PROSITE" id="PS50109"/>
    </source>
</evidence>
<evidence type="ECO:0000256" key="2">
    <source>
        <dbReference type="ARBA" id="ARBA00004651"/>
    </source>
</evidence>
<evidence type="ECO:0000256" key="12">
    <source>
        <dbReference type="ARBA" id="ARBA00023012"/>
    </source>
</evidence>
<comment type="subcellular location">
    <subcellularLocation>
        <location evidence="2">Cell membrane</location>
        <topology evidence="2">Multi-pass membrane protein</topology>
    </subcellularLocation>
</comment>
<dbReference type="Pfam" id="PF00072">
    <property type="entry name" value="Response_reg"/>
    <property type="match status" value="1"/>
</dbReference>
<keyword evidence="9 18" id="KW-0418">Kinase</keyword>
<dbReference type="PROSITE" id="PS50109">
    <property type="entry name" value="HIS_KIN"/>
    <property type="match status" value="1"/>
</dbReference>
<dbReference type="SMART" id="SM00388">
    <property type="entry name" value="HisKA"/>
    <property type="match status" value="1"/>
</dbReference>
<evidence type="ECO:0000259" key="17">
    <source>
        <dbReference type="PROSITE" id="PS50110"/>
    </source>
</evidence>
<dbReference type="SUPFAM" id="SSF47384">
    <property type="entry name" value="Homodimeric domain of signal transducing histidine kinase"/>
    <property type="match status" value="1"/>
</dbReference>
<dbReference type="OrthoDB" id="9801651at2"/>
<dbReference type="InterPro" id="IPR004358">
    <property type="entry name" value="Sig_transdc_His_kin-like_C"/>
</dbReference>
<dbReference type="InterPro" id="IPR003661">
    <property type="entry name" value="HisK_dim/P_dom"/>
</dbReference>
<keyword evidence="11" id="KW-1133">Transmembrane helix</keyword>
<dbReference type="eggNOG" id="COG5002">
    <property type="taxonomic scope" value="Bacteria"/>
</dbReference>
<dbReference type="GO" id="GO:0005524">
    <property type="term" value="F:ATP binding"/>
    <property type="evidence" value="ECO:0007669"/>
    <property type="project" value="UniProtKB-KW"/>
</dbReference>
<dbReference type="STRING" id="1449350.OCH239_13180"/>
<dbReference type="PANTHER" id="PTHR45339">
    <property type="entry name" value="HYBRID SIGNAL TRANSDUCTION HISTIDINE KINASE J"/>
    <property type="match status" value="1"/>
</dbReference>
<dbReference type="CDD" id="cd17546">
    <property type="entry name" value="REC_hyHK_CKI1_RcsC-like"/>
    <property type="match status" value="1"/>
</dbReference>
<dbReference type="PRINTS" id="PR00344">
    <property type="entry name" value="BCTRLSENSOR"/>
</dbReference>
<evidence type="ECO:0000256" key="13">
    <source>
        <dbReference type="ARBA" id="ARBA00023136"/>
    </source>
</evidence>
<feature type="modified residue" description="4-aspartylphosphate" evidence="14">
    <location>
        <position position="762"/>
    </location>
</feature>
<evidence type="ECO:0000256" key="14">
    <source>
        <dbReference type="PROSITE-ProRule" id="PRU00169"/>
    </source>
</evidence>
<keyword evidence="19" id="KW-1185">Reference proteome</keyword>
<dbReference type="InterPro" id="IPR003594">
    <property type="entry name" value="HATPase_dom"/>
</dbReference>
<dbReference type="Gene3D" id="1.10.287.130">
    <property type="match status" value="1"/>
</dbReference>